<proteinExistence type="predicted"/>
<keyword evidence="2" id="KW-1185">Reference proteome</keyword>
<evidence type="ECO:0000313" key="2">
    <source>
        <dbReference type="Proteomes" id="UP000287224"/>
    </source>
</evidence>
<dbReference type="AlphaFoldDB" id="A0A401Z994"/>
<evidence type="ECO:0000313" key="1">
    <source>
        <dbReference type="EMBL" id="GCE03403.1"/>
    </source>
</evidence>
<gene>
    <name evidence="1" type="ORF">KDAU_07320</name>
</gene>
<sequence>MEMNQHAQQETQDDITARLALISKAVEAKLLSQQQVAPAQKTSGQEPVSACPIDPMERLQCESCQ</sequence>
<protein>
    <submittedName>
        <fullName evidence="1">Uncharacterized protein</fullName>
    </submittedName>
</protein>
<dbReference type="EMBL" id="BIFQ01000001">
    <property type="protein sequence ID" value="GCE03403.1"/>
    <property type="molecule type" value="Genomic_DNA"/>
</dbReference>
<name>A0A401Z994_9CHLR</name>
<organism evidence="1 2">
    <name type="scientific">Dictyobacter aurantiacus</name>
    <dbReference type="NCBI Taxonomy" id="1936993"/>
    <lineage>
        <taxon>Bacteria</taxon>
        <taxon>Bacillati</taxon>
        <taxon>Chloroflexota</taxon>
        <taxon>Ktedonobacteria</taxon>
        <taxon>Ktedonobacterales</taxon>
        <taxon>Dictyobacteraceae</taxon>
        <taxon>Dictyobacter</taxon>
    </lineage>
</organism>
<comment type="caution">
    <text evidence="1">The sequence shown here is derived from an EMBL/GenBank/DDBJ whole genome shotgun (WGS) entry which is preliminary data.</text>
</comment>
<accession>A0A401Z994</accession>
<dbReference type="RefSeq" id="WP_126594687.1">
    <property type="nucleotide sequence ID" value="NZ_BIFQ01000001.1"/>
</dbReference>
<reference evidence="2" key="1">
    <citation type="submission" date="2018-12" db="EMBL/GenBank/DDBJ databases">
        <title>Tengunoibacter tsumagoiensis gen. nov., sp. nov., Dictyobacter kobayashii sp. nov., D. alpinus sp. nov., and D. joshuensis sp. nov. and description of Dictyobacteraceae fam. nov. within the order Ktedonobacterales isolated from Tengu-no-mugimeshi.</title>
        <authorList>
            <person name="Wang C.M."/>
            <person name="Zheng Y."/>
            <person name="Sakai Y."/>
            <person name="Toyoda A."/>
            <person name="Minakuchi Y."/>
            <person name="Abe K."/>
            <person name="Yokota A."/>
            <person name="Yabe S."/>
        </authorList>
    </citation>
    <scope>NUCLEOTIDE SEQUENCE [LARGE SCALE GENOMIC DNA]</scope>
    <source>
        <strain evidence="2">S-27</strain>
    </source>
</reference>
<dbReference type="Proteomes" id="UP000287224">
    <property type="component" value="Unassembled WGS sequence"/>
</dbReference>